<dbReference type="AlphaFoldDB" id="A0A2X0P1H6"/>
<evidence type="ECO:0000313" key="3">
    <source>
        <dbReference type="EMBL" id="SGY55007.1"/>
    </source>
</evidence>
<dbReference type="STRING" id="796604.A0A2X0P1H6"/>
<sequence length="857" mass="95962">MVYSKQVTFCASNPPCVAEAVRLAQLGFIASTAVNPGSAFSFRMIRLENSRWRNAPYALTGHAAGFEDYFGDNGWSKPEYYPGHPYVSICYRLFAMDSTRTHLLPGCGAQDKELRKQWQRAIDEFRAIEASERDVGDFLLGTADALANKCPACFGPKRLNRPHHTLQLDYMIALDGNFQQTRENNATYDVQGIVPSLFLSDKAVPDMKALVENTARPTKKACTESWKAADGGAGRVSSRKIDTGLVAGVCRHDIALKMVNLEKTGEKLYFALAIVKHISDHLPPDARIGVLYDIACNFKHHIEKRHLLPELFERLEFATSVFHAYAHTWGCQVDYNPRLIPKFGFTDGEGCERLWSALRSLIPINRPSNKSHRLVNLAVRTQAVNDANVSRLGSWFTRRLRSAKARSTAARKELEAVIAHDATWSEEVLRVAWQDQRRAQAWKTAAQEAEEDRLRESELYKLAEELYRIDCIIDESEPEALVGLNSKYDRLAREIDQAAIVQLQRSGTGISSTEVIAYKTSREILLSTRRGRGGSTLGQREANKARKTEVKTHSGAEKVRNAYNKAVNAFRTAGGSSPSHVLNNLPSVGSLASILDLEDTDLFWQDGFFPHVDAAWATDPWVKRGIVAVRDLDRAAEEFARIGAEVRQTLAWLEDEHDLISSRQALWLSATDSAPTIYDHDRVERAFGSTVYATIRDRALVILDARMRSLQKRERDWFRDSTFLLLWYTTRGPADTHEPVPRALKRLTPQLLLNPGNVSKTTTATGAGARSVAPREDASGAYAAPSESFRTTDDDRLLARRITEQLDTDMNVEGAKSLHDLTVQMLELQEGMLYDSDSSDNLVPDEERSLSDSDSEE</sequence>
<dbReference type="InterPro" id="IPR040521">
    <property type="entry name" value="KDZ"/>
</dbReference>
<protein>
    <submittedName>
        <fullName evidence="3">BQ5605_C006g03947 protein</fullName>
    </submittedName>
</protein>
<evidence type="ECO:0000256" key="1">
    <source>
        <dbReference type="SAM" id="MobiDB-lite"/>
    </source>
</evidence>
<evidence type="ECO:0000313" key="4">
    <source>
        <dbReference type="Proteomes" id="UP000249464"/>
    </source>
</evidence>
<keyword evidence="4" id="KW-1185">Reference proteome</keyword>
<accession>A0A2X0P1H6</accession>
<name>A0A2X0P1H6_9BASI</name>
<dbReference type="Pfam" id="PF18802">
    <property type="entry name" value="CxC1"/>
    <property type="match status" value="1"/>
</dbReference>
<reference evidence="3 4" key="1">
    <citation type="submission" date="2016-11" db="EMBL/GenBank/DDBJ databases">
        <authorList>
            <person name="Jaros S."/>
            <person name="Januszkiewicz K."/>
            <person name="Wedrychowicz H."/>
        </authorList>
    </citation>
    <scope>NUCLEOTIDE SEQUENCE [LARGE SCALE GENOMIC DNA]</scope>
</reference>
<dbReference type="Pfam" id="PF18758">
    <property type="entry name" value="KDZ"/>
    <property type="match status" value="1"/>
</dbReference>
<dbReference type="EMBL" id="FQNC01000044">
    <property type="protein sequence ID" value="SGY55007.1"/>
    <property type="molecule type" value="Genomic_DNA"/>
</dbReference>
<feature type="region of interest" description="Disordered" evidence="1">
    <location>
        <begin position="755"/>
        <end position="789"/>
    </location>
</feature>
<dbReference type="Proteomes" id="UP000249464">
    <property type="component" value="Unassembled WGS sequence"/>
</dbReference>
<organism evidence="3 4">
    <name type="scientific">Microbotryum silenes-dioicae</name>
    <dbReference type="NCBI Taxonomy" id="796604"/>
    <lineage>
        <taxon>Eukaryota</taxon>
        <taxon>Fungi</taxon>
        <taxon>Dikarya</taxon>
        <taxon>Basidiomycota</taxon>
        <taxon>Pucciniomycotina</taxon>
        <taxon>Microbotryomycetes</taxon>
        <taxon>Microbotryales</taxon>
        <taxon>Microbotryaceae</taxon>
        <taxon>Microbotryum</taxon>
    </lineage>
</organism>
<feature type="region of interest" description="Disordered" evidence="1">
    <location>
        <begin position="832"/>
        <end position="857"/>
    </location>
</feature>
<dbReference type="PANTHER" id="PTHR33096">
    <property type="entry name" value="CXC2 DOMAIN-CONTAINING PROTEIN"/>
    <property type="match status" value="1"/>
</dbReference>
<gene>
    <name evidence="3" type="primary">BQ5605_C006g03947</name>
    <name evidence="3" type="ORF">BQ5605_C006G03947</name>
</gene>
<evidence type="ECO:0000259" key="2">
    <source>
        <dbReference type="Pfam" id="PF18802"/>
    </source>
</evidence>
<feature type="domain" description="CxC1-like cysteine cluster associated with KDZ transposases" evidence="2">
    <location>
        <begin position="5"/>
        <end position="69"/>
    </location>
</feature>
<dbReference type="PANTHER" id="PTHR33096:SF1">
    <property type="entry name" value="CXC1-LIKE CYSTEINE CLUSTER ASSOCIATED WITH KDZ TRANSPOSASES DOMAIN-CONTAINING PROTEIN"/>
    <property type="match status" value="1"/>
</dbReference>
<feature type="compositionally biased region" description="Polar residues" evidence="1">
    <location>
        <begin position="756"/>
        <end position="765"/>
    </location>
</feature>
<proteinExistence type="predicted"/>
<dbReference type="InterPro" id="IPR041320">
    <property type="entry name" value="CxC1"/>
</dbReference>